<keyword evidence="9" id="KW-1185">Reference proteome</keyword>
<dbReference type="EMBL" id="OX336137">
    <property type="protein sequence ID" value="CAI2718021.1"/>
    <property type="molecule type" value="Genomic_DNA"/>
</dbReference>
<accession>A0ABM9HCT8</accession>
<evidence type="ECO:0000256" key="1">
    <source>
        <dbReference type="ARBA" id="ARBA00010875"/>
    </source>
</evidence>
<comment type="subcellular location">
    <subcellularLocation>
        <location evidence="7">Cytoplasm</location>
    </subcellularLocation>
</comment>
<dbReference type="InterPro" id="IPR002036">
    <property type="entry name" value="YbeY"/>
</dbReference>
<comment type="similarity">
    <text evidence="1 7">Belongs to the endoribonuclease YbeY family.</text>
</comment>
<dbReference type="RefSeq" id="WP_282010932.1">
    <property type="nucleotide sequence ID" value="NZ_OX336137.1"/>
</dbReference>
<evidence type="ECO:0000256" key="2">
    <source>
        <dbReference type="ARBA" id="ARBA00022722"/>
    </source>
</evidence>
<comment type="function">
    <text evidence="7">Single strand-specific metallo-endoribonuclease involved in late-stage 70S ribosome quality control and in maturation of the 3' terminus of the 16S rRNA.</text>
</comment>
<keyword evidence="2 7" id="KW-0540">Nuclease</keyword>
<dbReference type="Pfam" id="PF02130">
    <property type="entry name" value="YbeY"/>
    <property type="match status" value="1"/>
</dbReference>
<dbReference type="PANTHER" id="PTHR46986">
    <property type="entry name" value="ENDORIBONUCLEASE YBEY, CHLOROPLASTIC"/>
    <property type="match status" value="1"/>
</dbReference>
<name>A0ABM9HCT8_9BACT</name>
<dbReference type="EC" id="3.1.-.-" evidence="7"/>
<feature type="binding site" evidence="7">
    <location>
        <position position="116"/>
    </location>
    <ligand>
        <name>Zn(2+)</name>
        <dbReference type="ChEBI" id="CHEBI:29105"/>
        <note>catalytic</note>
    </ligand>
</feature>
<evidence type="ECO:0000256" key="7">
    <source>
        <dbReference type="HAMAP-Rule" id="MF_00009"/>
    </source>
</evidence>
<evidence type="ECO:0000256" key="5">
    <source>
        <dbReference type="ARBA" id="ARBA00022801"/>
    </source>
</evidence>
<keyword evidence="4 7" id="KW-0255">Endonuclease</keyword>
<dbReference type="Proteomes" id="UP001157733">
    <property type="component" value="Chromosome"/>
</dbReference>
<evidence type="ECO:0000256" key="6">
    <source>
        <dbReference type="ARBA" id="ARBA00022833"/>
    </source>
</evidence>
<dbReference type="PANTHER" id="PTHR46986:SF1">
    <property type="entry name" value="ENDORIBONUCLEASE YBEY, CHLOROPLASTIC"/>
    <property type="match status" value="1"/>
</dbReference>
<reference evidence="8 9" key="1">
    <citation type="submission" date="2022-09" db="EMBL/GenBank/DDBJ databases">
        <authorList>
            <person name="Kop L."/>
        </authorList>
    </citation>
    <scope>NUCLEOTIDE SEQUENCE [LARGE SCALE GENOMIC DNA]</scope>
    <source>
        <strain evidence="8 9">347</strain>
    </source>
</reference>
<dbReference type="PROSITE" id="PS01306">
    <property type="entry name" value="UPF0054"/>
    <property type="match status" value="1"/>
</dbReference>
<dbReference type="GO" id="GO:0016787">
    <property type="term" value="F:hydrolase activity"/>
    <property type="evidence" value="ECO:0007669"/>
    <property type="project" value="UniProtKB-KW"/>
</dbReference>
<keyword evidence="7" id="KW-0698">rRNA processing</keyword>
<sequence length="155" mass="17675">MPILVTNNQSAHKVDVRWLKKEASRILKYLEIGDDELSILLTDDPAIRNLNHQYRDKDQATDVLSFPQDEDAVNEKGQVLLGDVVISVETAFRQATDHHLSLQEELILLLIHGILHLMGYDHETSKQDARYMKQKTQEAFGHIFPGRQPSGTSNF</sequence>
<dbReference type="InterPro" id="IPR020549">
    <property type="entry name" value="YbeY_CS"/>
</dbReference>
<comment type="cofactor">
    <cofactor evidence="7">
        <name>Zn(2+)</name>
        <dbReference type="ChEBI" id="CHEBI:29105"/>
    </cofactor>
    <text evidence="7">Binds 1 zinc ion.</text>
</comment>
<keyword evidence="3 7" id="KW-0479">Metal-binding</keyword>
<proteinExistence type="inferred from homology"/>
<dbReference type="HAMAP" id="MF_00009">
    <property type="entry name" value="Endoribonucl_YbeY"/>
    <property type="match status" value="1"/>
</dbReference>
<keyword evidence="6 7" id="KW-0862">Zinc</keyword>
<evidence type="ECO:0000256" key="3">
    <source>
        <dbReference type="ARBA" id="ARBA00022723"/>
    </source>
</evidence>
<dbReference type="NCBIfam" id="TIGR00043">
    <property type="entry name" value="rRNA maturation RNase YbeY"/>
    <property type="match status" value="1"/>
</dbReference>
<dbReference type="Gene3D" id="3.40.390.30">
    <property type="entry name" value="Metalloproteases ('zincins'), catalytic domain"/>
    <property type="match status" value="1"/>
</dbReference>
<evidence type="ECO:0000256" key="4">
    <source>
        <dbReference type="ARBA" id="ARBA00022759"/>
    </source>
</evidence>
<evidence type="ECO:0000313" key="9">
    <source>
        <dbReference type="Proteomes" id="UP001157733"/>
    </source>
</evidence>
<organism evidence="8 9">
    <name type="scientific">Nitrospina watsonii</name>
    <dbReference type="NCBI Taxonomy" id="1323948"/>
    <lineage>
        <taxon>Bacteria</taxon>
        <taxon>Pseudomonadati</taxon>
        <taxon>Nitrospinota/Tectimicrobiota group</taxon>
        <taxon>Nitrospinota</taxon>
        <taxon>Nitrospinia</taxon>
        <taxon>Nitrospinales</taxon>
        <taxon>Nitrospinaceae</taxon>
        <taxon>Nitrospina</taxon>
    </lineage>
</organism>
<keyword evidence="7" id="KW-0963">Cytoplasm</keyword>
<keyword evidence="7" id="KW-0690">Ribosome biogenesis</keyword>
<feature type="binding site" evidence="7">
    <location>
        <position position="112"/>
    </location>
    <ligand>
        <name>Zn(2+)</name>
        <dbReference type="ChEBI" id="CHEBI:29105"/>
        <note>catalytic</note>
    </ligand>
</feature>
<dbReference type="SUPFAM" id="SSF55486">
    <property type="entry name" value="Metalloproteases ('zincins'), catalytic domain"/>
    <property type="match status" value="1"/>
</dbReference>
<feature type="binding site" evidence="7">
    <location>
        <position position="122"/>
    </location>
    <ligand>
        <name>Zn(2+)</name>
        <dbReference type="ChEBI" id="CHEBI:29105"/>
        <note>catalytic</note>
    </ligand>
</feature>
<dbReference type="InterPro" id="IPR023091">
    <property type="entry name" value="MetalPrtase_cat_dom_sf_prd"/>
</dbReference>
<evidence type="ECO:0000313" key="8">
    <source>
        <dbReference type="EMBL" id="CAI2718021.1"/>
    </source>
</evidence>
<gene>
    <name evidence="7 8" type="primary">ybeY</name>
    <name evidence="8" type="ORF">NSPWAT_1162</name>
</gene>
<protein>
    <recommendedName>
        <fullName evidence="7">Endoribonuclease YbeY</fullName>
        <ecNumber evidence="7">3.1.-.-</ecNumber>
    </recommendedName>
</protein>
<keyword evidence="5 7" id="KW-0378">Hydrolase</keyword>